<dbReference type="InterPro" id="IPR014757">
    <property type="entry name" value="Tscrpt_reg_IclR_C"/>
</dbReference>
<name>A0A9X1T5U4_9HYPH</name>
<proteinExistence type="predicted"/>
<dbReference type="SMART" id="SM00346">
    <property type="entry name" value="HTH_ICLR"/>
    <property type="match status" value="1"/>
</dbReference>
<feature type="domain" description="IclR-ED" evidence="5">
    <location>
        <begin position="83"/>
        <end position="264"/>
    </location>
</feature>
<accession>A0A9X1T5U4</accession>
<protein>
    <submittedName>
        <fullName evidence="6">IclR family transcriptional regulator</fullName>
    </submittedName>
</protein>
<dbReference type="InterPro" id="IPR005471">
    <property type="entry name" value="Tscrpt_reg_IclR_N"/>
</dbReference>
<dbReference type="PROSITE" id="PS51077">
    <property type="entry name" value="HTH_ICLR"/>
    <property type="match status" value="1"/>
</dbReference>
<reference evidence="6" key="1">
    <citation type="submission" date="2022-01" db="EMBL/GenBank/DDBJ databases">
        <title>Jiella avicenniae sp. nov., a novel endophytic bacterium isolated from bark of Avicennia marina.</title>
        <authorList>
            <person name="Tuo L."/>
        </authorList>
    </citation>
    <scope>NUCLEOTIDE SEQUENCE</scope>
    <source>
        <strain evidence="6">CBK1P-4</strain>
    </source>
</reference>
<comment type="caution">
    <text evidence="6">The sequence shown here is derived from an EMBL/GenBank/DDBJ whole genome shotgun (WGS) entry which is preliminary data.</text>
</comment>
<keyword evidence="1" id="KW-0805">Transcription regulation</keyword>
<dbReference type="GO" id="GO:0003677">
    <property type="term" value="F:DNA binding"/>
    <property type="evidence" value="ECO:0007669"/>
    <property type="project" value="UniProtKB-KW"/>
</dbReference>
<dbReference type="Pfam" id="PF09339">
    <property type="entry name" value="HTH_IclR"/>
    <property type="match status" value="1"/>
</dbReference>
<dbReference type="GO" id="GO:0045892">
    <property type="term" value="P:negative regulation of DNA-templated transcription"/>
    <property type="evidence" value="ECO:0007669"/>
    <property type="project" value="TreeGrafter"/>
</dbReference>
<dbReference type="RefSeq" id="WP_233720227.1">
    <property type="nucleotide sequence ID" value="NZ_JAJUWU010000015.1"/>
</dbReference>
<gene>
    <name evidence="6" type="ORF">LZD57_14625</name>
</gene>
<dbReference type="InterPro" id="IPR036390">
    <property type="entry name" value="WH_DNA-bd_sf"/>
</dbReference>
<dbReference type="PANTHER" id="PTHR30136:SF8">
    <property type="entry name" value="TRANSCRIPTIONAL REGULATORY PROTEIN"/>
    <property type="match status" value="1"/>
</dbReference>
<keyword evidence="3" id="KW-0804">Transcription</keyword>
<dbReference type="GO" id="GO:0003700">
    <property type="term" value="F:DNA-binding transcription factor activity"/>
    <property type="evidence" value="ECO:0007669"/>
    <property type="project" value="TreeGrafter"/>
</dbReference>
<sequence>MTMESDDSSQPGREKRTATIQSVSLAARFLEILANAEGPLTLGAVARRADAGSSTAHRYMQSLVKEGLAAQDSGTGMYDLGPAALSIGIAALRRIEPVDIAARHMKNLASVSSASGGVAIWTERGPTVVRWYRSAVFSISSVGLGDVLPLDNSACGLVFQAFLPASRIEHARALQPDQFRGRPPSQERLAEIRASGRAELNSHLLPDVTGRAVAILDAQAEIACVMTTVTNLGQSESAEERNRLFDYALMAARESGTPILSAQR</sequence>
<organism evidence="6 7">
    <name type="scientific">Jiella avicenniae</name>
    <dbReference type="NCBI Taxonomy" id="2907202"/>
    <lineage>
        <taxon>Bacteria</taxon>
        <taxon>Pseudomonadati</taxon>
        <taxon>Pseudomonadota</taxon>
        <taxon>Alphaproteobacteria</taxon>
        <taxon>Hyphomicrobiales</taxon>
        <taxon>Aurantimonadaceae</taxon>
        <taxon>Jiella</taxon>
    </lineage>
</organism>
<dbReference type="AlphaFoldDB" id="A0A9X1T5U4"/>
<dbReference type="InterPro" id="IPR050707">
    <property type="entry name" value="HTH_MetabolicPath_Reg"/>
</dbReference>
<evidence type="ECO:0000313" key="7">
    <source>
        <dbReference type="Proteomes" id="UP001139035"/>
    </source>
</evidence>
<evidence type="ECO:0000313" key="6">
    <source>
        <dbReference type="EMBL" id="MCE7029229.1"/>
    </source>
</evidence>
<evidence type="ECO:0000256" key="3">
    <source>
        <dbReference type="ARBA" id="ARBA00023163"/>
    </source>
</evidence>
<evidence type="ECO:0000256" key="2">
    <source>
        <dbReference type="ARBA" id="ARBA00023125"/>
    </source>
</evidence>
<dbReference type="InterPro" id="IPR029016">
    <property type="entry name" value="GAF-like_dom_sf"/>
</dbReference>
<dbReference type="SUPFAM" id="SSF55781">
    <property type="entry name" value="GAF domain-like"/>
    <property type="match status" value="1"/>
</dbReference>
<dbReference type="Proteomes" id="UP001139035">
    <property type="component" value="Unassembled WGS sequence"/>
</dbReference>
<evidence type="ECO:0000259" key="4">
    <source>
        <dbReference type="PROSITE" id="PS51077"/>
    </source>
</evidence>
<dbReference type="FunFam" id="1.10.10.10:FF:000056">
    <property type="entry name" value="IclR family transcriptional regulator"/>
    <property type="match status" value="1"/>
</dbReference>
<evidence type="ECO:0000259" key="5">
    <source>
        <dbReference type="PROSITE" id="PS51078"/>
    </source>
</evidence>
<dbReference type="Gene3D" id="1.10.10.10">
    <property type="entry name" value="Winged helix-like DNA-binding domain superfamily/Winged helix DNA-binding domain"/>
    <property type="match status" value="1"/>
</dbReference>
<evidence type="ECO:0000256" key="1">
    <source>
        <dbReference type="ARBA" id="ARBA00023015"/>
    </source>
</evidence>
<dbReference type="PANTHER" id="PTHR30136">
    <property type="entry name" value="HELIX-TURN-HELIX TRANSCRIPTIONAL REGULATOR, ICLR FAMILY"/>
    <property type="match status" value="1"/>
</dbReference>
<keyword evidence="7" id="KW-1185">Reference proteome</keyword>
<dbReference type="InterPro" id="IPR036388">
    <property type="entry name" value="WH-like_DNA-bd_sf"/>
</dbReference>
<dbReference type="Gene3D" id="3.30.450.40">
    <property type="match status" value="1"/>
</dbReference>
<dbReference type="EMBL" id="JAJUWU010000015">
    <property type="protein sequence ID" value="MCE7029229.1"/>
    <property type="molecule type" value="Genomic_DNA"/>
</dbReference>
<dbReference type="SUPFAM" id="SSF46785">
    <property type="entry name" value="Winged helix' DNA-binding domain"/>
    <property type="match status" value="1"/>
</dbReference>
<feature type="domain" description="HTH iclR-type" evidence="4">
    <location>
        <begin position="20"/>
        <end position="82"/>
    </location>
</feature>
<dbReference type="PROSITE" id="PS51078">
    <property type="entry name" value="ICLR_ED"/>
    <property type="match status" value="1"/>
</dbReference>
<keyword evidence="2" id="KW-0238">DNA-binding</keyword>